<dbReference type="PANTHER" id="PTHR30349:SF64">
    <property type="entry name" value="PROPHAGE INTEGRASE INTD-RELATED"/>
    <property type="match status" value="1"/>
</dbReference>
<dbReference type="GO" id="GO:0003677">
    <property type="term" value="F:DNA binding"/>
    <property type="evidence" value="ECO:0007669"/>
    <property type="project" value="InterPro"/>
</dbReference>
<dbReference type="InterPro" id="IPR011010">
    <property type="entry name" value="DNA_brk_join_enz"/>
</dbReference>
<reference evidence="3" key="1">
    <citation type="journal article" date="2014" name="Front. Microbiol.">
        <title>High frequency of phylogenetically diverse reductive dehalogenase-homologous genes in deep subseafloor sedimentary metagenomes.</title>
        <authorList>
            <person name="Kawai M."/>
            <person name="Futagami T."/>
            <person name="Toyoda A."/>
            <person name="Takaki Y."/>
            <person name="Nishi S."/>
            <person name="Hori S."/>
            <person name="Arai W."/>
            <person name="Tsubouchi T."/>
            <person name="Morono Y."/>
            <person name="Uchiyama I."/>
            <person name="Ito T."/>
            <person name="Fujiyama A."/>
            <person name="Inagaki F."/>
            <person name="Takami H."/>
        </authorList>
    </citation>
    <scope>NUCLEOTIDE SEQUENCE</scope>
    <source>
        <strain evidence="3">Expedition CK06-06</strain>
    </source>
</reference>
<dbReference type="Gene3D" id="1.10.443.10">
    <property type="entry name" value="Intergrase catalytic core"/>
    <property type="match status" value="1"/>
</dbReference>
<accession>X1MM62</accession>
<comment type="caution">
    <text evidence="3">The sequence shown here is derived from an EMBL/GenBank/DDBJ whole genome shotgun (WGS) entry which is preliminary data.</text>
</comment>
<evidence type="ECO:0000256" key="1">
    <source>
        <dbReference type="ARBA" id="ARBA00023172"/>
    </source>
</evidence>
<dbReference type="InterPro" id="IPR013762">
    <property type="entry name" value="Integrase-like_cat_sf"/>
</dbReference>
<dbReference type="GO" id="GO:0015074">
    <property type="term" value="P:DNA integration"/>
    <property type="evidence" value="ECO:0007669"/>
    <property type="project" value="InterPro"/>
</dbReference>
<dbReference type="InterPro" id="IPR002104">
    <property type="entry name" value="Integrase_catalytic"/>
</dbReference>
<dbReference type="PANTHER" id="PTHR30349">
    <property type="entry name" value="PHAGE INTEGRASE-RELATED"/>
    <property type="match status" value="1"/>
</dbReference>
<dbReference type="AlphaFoldDB" id="X1MM62"/>
<evidence type="ECO:0000259" key="2">
    <source>
        <dbReference type="PROSITE" id="PS51898"/>
    </source>
</evidence>
<organism evidence="3">
    <name type="scientific">marine sediment metagenome</name>
    <dbReference type="NCBI Taxonomy" id="412755"/>
    <lineage>
        <taxon>unclassified sequences</taxon>
        <taxon>metagenomes</taxon>
        <taxon>ecological metagenomes</taxon>
    </lineage>
</organism>
<proteinExistence type="predicted"/>
<protein>
    <recommendedName>
        <fullName evidence="2">Tyr recombinase domain-containing protein</fullName>
    </recommendedName>
</protein>
<dbReference type="CDD" id="cd00796">
    <property type="entry name" value="INT_Rci_Hp1_C"/>
    <property type="match status" value="1"/>
</dbReference>
<dbReference type="GO" id="GO:0006310">
    <property type="term" value="P:DNA recombination"/>
    <property type="evidence" value="ECO:0007669"/>
    <property type="project" value="UniProtKB-KW"/>
</dbReference>
<keyword evidence="1" id="KW-0233">DNA recombination</keyword>
<dbReference type="PROSITE" id="PS51898">
    <property type="entry name" value="TYR_RECOMBINASE"/>
    <property type="match status" value="1"/>
</dbReference>
<dbReference type="Pfam" id="PF00589">
    <property type="entry name" value="Phage_integrase"/>
    <property type="match status" value="1"/>
</dbReference>
<name>X1MM62_9ZZZZ</name>
<feature type="domain" description="Tyr recombinase" evidence="2">
    <location>
        <begin position="1"/>
        <end position="117"/>
    </location>
</feature>
<gene>
    <name evidence="3" type="ORF">S06H3_36783</name>
</gene>
<dbReference type="EMBL" id="BARV01022299">
    <property type="protein sequence ID" value="GAI19141.1"/>
    <property type="molecule type" value="Genomic_DNA"/>
</dbReference>
<evidence type="ECO:0000313" key="3">
    <source>
        <dbReference type="EMBL" id="GAI19141.1"/>
    </source>
</evidence>
<sequence>VESKQDWCTKTGNSREIPVADDLLTVLRDLPRACDYVFLNTNGKKYGYHLTERVKRLAKRIGLDGLTLHTLRNTFISHLVMSGVDLVTVKELAGHSDIKTTMRYAHLAPEHLRKSIGKLPY</sequence>
<dbReference type="InterPro" id="IPR050090">
    <property type="entry name" value="Tyrosine_recombinase_XerCD"/>
</dbReference>
<feature type="non-terminal residue" evidence="3">
    <location>
        <position position="1"/>
    </location>
</feature>
<dbReference type="SUPFAM" id="SSF56349">
    <property type="entry name" value="DNA breaking-rejoining enzymes"/>
    <property type="match status" value="1"/>
</dbReference>